<dbReference type="InterPro" id="IPR011010">
    <property type="entry name" value="DNA_brk_join_enz"/>
</dbReference>
<comment type="caution">
    <text evidence="7">The sequence shown here is derived from an EMBL/GenBank/DDBJ whole genome shotgun (WGS) entry which is preliminary data.</text>
</comment>
<proteinExistence type="predicted"/>
<dbReference type="SUPFAM" id="SSF56349">
    <property type="entry name" value="DNA breaking-rejoining enzymes"/>
    <property type="match status" value="1"/>
</dbReference>
<dbReference type="GO" id="GO:0003677">
    <property type="term" value="F:DNA binding"/>
    <property type="evidence" value="ECO:0007669"/>
    <property type="project" value="UniProtKB-UniRule"/>
</dbReference>
<dbReference type="Gene3D" id="1.10.150.130">
    <property type="match status" value="1"/>
</dbReference>
<dbReference type="InterPro" id="IPR010998">
    <property type="entry name" value="Integrase_recombinase_N"/>
</dbReference>
<name>L9WEE3_9EURY</name>
<evidence type="ECO:0000313" key="7">
    <source>
        <dbReference type="EMBL" id="ELY46678.1"/>
    </source>
</evidence>
<organism evidence="7 8">
    <name type="scientific">Natronorubrum sulfidifaciens JCM 14089</name>
    <dbReference type="NCBI Taxonomy" id="1230460"/>
    <lineage>
        <taxon>Archaea</taxon>
        <taxon>Methanobacteriati</taxon>
        <taxon>Methanobacteriota</taxon>
        <taxon>Stenosarchaea group</taxon>
        <taxon>Halobacteria</taxon>
        <taxon>Halobacteriales</taxon>
        <taxon>Natrialbaceae</taxon>
        <taxon>Natronorubrum</taxon>
    </lineage>
</organism>
<dbReference type="Proteomes" id="UP000011661">
    <property type="component" value="Unassembled WGS sequence"/>
</dbReference>
<dbReference type="PROSITE" id="PS51900">
    <property type="entry name" value="CB"/>
    <property type="match status" value="1"/>
</dbReference>
<dbReference type="PROSITE" id="PS51898">
    <property type="entry name" value="TYR_RECOMBINASE"/>
    <property type="match status" value="1"/>
</dbReference>
<dbReference type="InterPro" id="IPR044068">
    <property type="entry name" value="CB"/>
</dbReference>
<feature type="domain" description="Tyr recombinase" evidence="5">
    <location>
        <begin position="114"/>
        <end position="331"/>
    </location>
</feature>
<evidence type="ECO:0000256" key="1">
    <source>
        <dbReference type="ARBA" id="ARBA00022908"/>
    </source>
</evidence>
<dbReference type="InterPro" id="IPR002104">
    <property type="entry name" value="Integrase_catalytic"/>
</dbReference>
<accession>L9WEE3</accession>
<evidence type="ECO:0000259" key="6">
    <source>
        <dbReference type="PROSITE" id="PS51900"/>
    </source>
</evidence>
<dbReference type="Gene3D" id="1.10.443.10">
    <property type="entry name" value="Intergrase catalytic core"/>
    <property type="match status" value="1"/>
</dbReference>
<dbReference type="PANTHER" id="PTHR30349:SF41">
    <property type="entry name" value="INTEGRASE_RECOMBINASE PROTEIN MJ0367-RELATED"/>
    <property type="match status" value="1"/>
</dbReference>
<evidence type="ECO:0000256" key="3">
    <source>
        <dbReference type="ARBA" id="ARBA00023172"/>
    </source>
</evidence>
<reference evidence="7 8" key="1">
    <citation type="journal article" date="2014" name="PLoS Genet.">
        <title>Phylogenetically driven sequencing of extremely halophilic archaea reveals strategies for static and dynamic osmo-response.</title>
        <authorList>
            <person name="Becker E.A."/>
            <person name="Seitzer P.M."/>
            <person name="Tritt A."/>
            <person name="Larsen D."/>
            <person name="Krusor M."/>
            <person name="Yao A.I."/>
            <person name="Wu D."/>
            <person name="Madern D."/>
            <person name="Eisen J.A."/>
            <person name="Darling A.E."/>
            <person name="Facciotti M.T."/>
        </authorList>
    </citation>
    <scope>NUCLEOTIDE SEQUENCE [LARGE SCALE GENOMIC DNA]</scope>
    <source>
        <strain evidence="7 8">JCM 14089</strain>
    </source>
</reference>
<dbReference type="InterPro" id="IPR050090">
    <property type="entry name" value="Tyrosine_recombinase_XerCD"/>
</dbReference>
<dbReference type="PANTHER" id="PTHR30349">
    <property type="entry name" value="PHAGE INTEGRASE-RELATED"/>
    <property type="match status" value="1"/>
</dbReference>
<evidence type="ECO:0000259" key="5">
    <source>
        <dbReference type="PROSITE" id="PS51898"/>
    </source>
</evidence>
<keyword evidence="1" id="KW-0229">DNA integration</keyword>
<dbReference type="GO" id="GO:0015074">
    <property type="term" value="P:DNA integration"/>
    <property type="evidence" value="ECO:0007669"/>
    <property type="project" value="UniProtKB-KW"/>
</dbReference>
<dbReference type="EMBL" id="AOHX01000029">
    <property type="protein sequence ID" value="ELY46678.1"/>
    <property type="molecule type" value="Genomic_DNA"/>
</dbReference>
<dbReference type="GO" id="GO:0006310">
    <property type="term" value="P:DNA recombination"/>
    <property type="evidence" value="ECO:0007669"/>
    <property type="project" value="UniProtKB-KW"/>
</dbReference>
<dbReference type="OrthoDB" id="198497at2157"/>
<keyword evidence="8" id="KW-1185">Reference proteome</keyword>
<evidence type="ECO:0000256" key="4">
    <source>
        <dbReference type="PROSITE-ProRule" id="PRU01248"/>
    </source>
</evidence>
<dbReference type="Pfam" id="PF00589">
    <property type="entry name" value="Phage_integrase"/>
    <property type="match status" value="1"/>
</dbReference>
<keyword evidence="2 4" id="KW-0238">DNA-binding</keyword>
<dbReference type="eggNOG" id="arCOG01250">
    <property type="taxonomic scope" value="Archaea"/>
</dbReference>
<evidence type="ECO:0000256" key="2">
    <source>
        <dbReference type="ARBA" id="ARBA00023125"/>
    </source>
</evidence>
<dbReference type="InterPro" id="IPR013762">
    <property type="entry name" value="Integrase-like_cat_sf"/>
</dbReference>
<dbReference type="RefSeq" id="WP_008161020.1">
    <property type="nucleotide sequence ID" value="NZ_AOHX01000029.1"/>
</dbReference>
<keyword evidence="3" id="KW-0233">DNA recombination</keyword>
<dbReference type="STRING" id="1230460.C495_06208"/>
<sequence length="333" mass="38332">MSDTDSMNPEEAVELYLKDRETDLSRQSHQSHQYRLKGFLEWCETQGVEDMNSVTGRTTHRYKIHEQQRVKATTLKGYMDTLRVFLRFCEQIDAVADGVAESTVSPTVSKGDSTRDAIVTADRANTILAHHSKYEYAKLHHAFLKLLFETGMRMGAAQSIDLTDTHTDAQYIELRHRPHTDTTLKNAERGERTVSISPGLSQVLQDYIDTHRHDVEDNGRKPLLTTDFGRIKKSTMRQEMYRLTRPCTYGIECPHDRIPDECEGMKSRTPYKCPSSEAPHAVRRGAITHYLSEDTPARVISDRMDVSEDVLDEHYDARDETSKMQQRREHLPF</sequence>
<dbReference type="AlphaFoldDB" id="L9WEE3"/>
<dbReference type="CDD" id="cd00397">
    <property type="entry name" value="DNA_BRE_C"/>
    <property type="match status" value="1"/>
</dbReference>
<evidence type="ECO:0000313" key="8">
    <source>
        <dbReference type="Proteomes" id="UP000011661"/>
    </source>
</evidence>
<dbReference type="PATRIC" id="fig|1230460.4.peg.1248"/>
<feature type="domain" description="Core-binding (CB)" evidence="6">
    <location>
        <begin position="7"/>
        <end position="90"/>
    </location>
</feature>
<protein>
    <submittedName>
        <fullName evidence="7">Integrase domain-containing protein SAM domain-containing protein</fullName>
    </submittedName>
</protein>
<gene>
    <name evidence="7" type="ORF">C495_06208</name>
</gene>